<proteinExistence type="predicted"/>
<reference evidence="1 2" key="1">
    <citation type="submission" date="2023-06" db="EMBL/GenBank/DDBJ databases">
        <title>Alteromonas sp. ASW11-36 isolated from intertidal sand.</title>
        <authorList>
            <person name="Li Y."/>
        </authorList>
    </citation>
    <scope>NUCLEOTIDE SEQUENCE [LARGE SCALE GENOMIC DNA]</scope>
    <source>
        <strain evidence="1 2">ASW11-36</strain>
    </source>
</reference>
<name>A0ABT7SW36_9ALTE</name>
<protein>
    <submittedName>
        <fullName evidence="1">SapC family protein</fullName>
    </submittedName>
</protein>
<comment type="caution">
    <text evidence="1">The sequence shown here is derived from an EMBL/GenBank/DDBJ whole genome shotgun (WGS) entry which is preliminary data.</text>
</comment>
<dbReference type="EMBL" id="JAUCBP010000007">
    <property type="protein sequence ID" value="MDM7860391.1"/>
    <property type="molecule type" value="Genomic_DNA"/>
</dbReference>
<sequence length="239" mass="26841">MSKIEMLNNAAHANVKIKLDRAPALGDDVMFCMTYPFEFRLVLSHYPIVVYRDKANNTAFPVALFGFEEGENLFLDNSGWNARYIPIMVQRQPFSIGSQQIKGSDERQQVIAFNPAHPRVNTTEGEAVFDEQGNYTPYLEKVIKMLESIDIGHQQNKLLVEALDKYELLEESTIAITLKDGTSYELVGFSTIADDKFEALSAEALKDLNDQKLLLPITMIMASMSNLGNLVDIRNAKLG</sequence>
<gene>
    <name evidence="1" type="ORF">QTP81_07265</name>
</gene>
<evidence type="ECO:0000313" key="1">
    <source>
        <dbReference type="EMBL" id="MDM7860391.1"/>
    </source>
</evidence>
<dbReference type="InterPro" id="IPR010836">
    <property type="entry name" value="SapC"/>
</dbReference>
<keyword evidence="2" id="KW-1185">Reference proteome</keyword>
<dbReference type="RefSeq" id="WP_289364694.1">
    <property type="nucleotide sequence ID" value="NZ_JAUCBP010000007.1"/>
</dbReference>
<accession>A0ABT7SW36</accession>
<dbReference type="Proteomes" id="UP001234343">
    <property type="component" value="Unassembled WGS sequence"/>
</dbReference>
<dbReference type="Pfam" id="PF07277">
    <property type="entry name" value="SapC"/>
    <property type="match status" value="1"/>
</dbReference>
<evidence type="ECO:0000313" key="2">
    <source>
        <dbReference type="Proteomes" id="UP001234343"/>
    </source>
</evidence>
<organism evidence="1 2">
    <name type="scientific">Alteromonas arenosi</name>
    <dbReference type="NCBI Taxonomy" id="3055817"/>
    <lineage>
        <taxon>Bacteria</taxon>
        <taxon>Pseudomonadati</taxon>
        <taxon>Pseudomonadota</taxon>
        <taxon>Gammaproteobacteria</taxon>
        <taxon>Alteromonadales</taxon>
        <taxon>Alteromonadaceae</taxon>
        <taxon>Alteromonas/Salinimonas group</taxon>
        <taxon>Alteromonas</taxon>
    </lineage>
</organism>